<dbReference type="NCBIfam" id="TIGR00553">
    <property type="entry name" value="pabB"/>
    <property type="match status" value="1"/>
</dbReference>
<dbReference type="RefSeq" id="WP_169530421.1">
    <property type="nucleotide sequence ID" value="NZ_JABBGH010000001.1"/>
</dbReference>
<feature type="domain" description="Chorismate-utilising enzyme C-terminal" evidence="1">
    <location>
        <begin position="116"/>
        <end position="370"/>
    </location>
</feature>
<dbReference type="SUPFAM" id="SSF56752">
    <property type="entry name" value="D-aminoacid aminotransferase-like PLP-dependent enzymes"/>
    <property type="match status" value="1"/>
</dbReference>
<comment type="caution">
    <text evidence="2">The sequence shown here is derived from an EMBL/GenBank/DDBJ whole genome shotgun (WGS) entry which is preliminary data.</text>
</comment>
<dbReference type="Proteomes" id="UP000559626">
    <property type="component" value="Unassembled WGS sequence"/>
</dbReference>
<gene>
    <name evidence="2" type="primary">pabB</name>
    <name evidence="2" type="ORF">HHL22_08125</name>
</gene>
<protein>
    <submittedName>
        <fullName evidence="2">Aminodeoxychorismate synthase component I</fullName>
        <ecNumber evidence="2">2.6.1.85</ecNumber>
    </submittedName>
</protein>
<dbReference type="InterPro" id="IPR036038">
    <property type="entry name" value="Aminotransferase-like"/>
</dbReference>
<dbReference type="Gene3D" id="3.30.470.10">
    <property type="match status" value="1"/>
</dbReference>
<dbReference type="Gene3D" id="3.20.10.10">
    <property type="entry name" value="D-amino Acid Aminotransferase, subunit A, domain 2"/>
    <property type="match status" value="1"/>
</dbReference>
<dbReference type="InterPro" id="IPR005801">
    <property type="entry name" value="ADC_synthase"/>
</dbReference>
<dbReference type="Pfam" id="PF00425">
    <property type="entry name" value="Chorismate_bind"/>
    <property type="match status" value="1"/>
</dbReference>
<dbReference type="InterPro" id="IPR015890">
    <property type="entry name" value="Chorismate_C"/>
</dbReference>
<dbReference type="AlphaFoldDB" id="A0A7Y0AD71"/>
<dbReference type="GO" id="GO:0009396">
    <property type="term" value="P:folic acid-containing compound biosynthetic process"/>
    <property type="evidence" value="ECO:0007669"/>
    <property type="project" value="InterPro"/>
</dbReference>
<dbReference type="SUPFAM" id="SSF56322">
    <property type="entry name" value="ADC synthase"/>
    <property type="match status" value="1"/>
</dbReference>
<dbReference type="EC" id="2.6.1.85" evidence="2"/>
<dbReference type="EMBL" id="JABBGH010000001">
    <property type="protein sequence ID" value="NML65169.1"/>
    <property type="molecule type" value="Genomic_DNA"/>
</dbReference>
<organism evidence="2 3">
    <name type="scientific">Hymenobacter polaris</name>
    <dbReference type="NCBI Taxonomy" id="2682546"/>
    <lineage>
        <taxon>Bacteria</taxon>
        <taxon>Pseudomonadati</taxon>
        <taxon>Bacteroidota</taxon>
        <taxon>Cytophagia</taxon>
        <taxon>Cytophagales</taxon>
        <taxon>Hymenobacteraceae</taxon>
        <taxon>Hymenobacter</taxon>
    </lineage>
</organism>
<dbReference type="PRINTS" id="PR00095">
    <property type="entry name" value="ANTSNTHASEI"/>
</dbReference>
<dbReference type="GO" id="GO:0000162">
    <property type="term" value="P:L-tryptophan biosynthetic process"/>
    <property type="evidence" value="ECO:0007669"/>
    <property type="project" value="TreeGrafter"/>
</dbReference>
<proteinExistence type="predicted"/>
<keyword evidence="3" id="KW-1185">Reference proteome</keyword>
<dbReference type="InterPro" id="IPR001544">
    <property type="entry name" value="Aminotrans_IV"/>
</dbReference>
<evidence type="ECO:0000313" key="3">
    <source>
        <dbReference type="Proteomes" id="UP000559626"/>
    </source>
</evidence>
<keyword evidence="2" id="KW-0032">Aminotransferase</keyword>
<dbReference type="PANTHER" id="PTHR11236">
    <property type="entry name" value="AMINOBENZOATE/ANTHRANILATE SYNTHASE"/>
    <property type="match status" value="1"/>
</dbReference>
<evidence type="ECO:0000259" key="1">
    <source>
        <dbReference type="Pfam" id="PF00425"/>
    </source>
</evidence>
<keyword evidence="2" id="KW-0808">Transferase</keyword>
<sequence>MDNNREGGEQLSYLFFELSRFYTATSPSEMEAQLAAIEACVQAGDYAVGYFSYELSYVLHPRLRERLPAERTVPLFCVGIYRQRLVVRDKVLEAALASFVQHDDAYILNCQLNMPKAQYLERLRRVQEHLYQGDTYQVNYTLKYKFTHGGSPLKLYAELRQRQRVAYGAFLDFPGLTVLSRSPELFVQKTGEDLCTKPMKGTSERGKTPELDARNAAFLLQDEKSRAEHVMIVDLLRNDFSRLSQRGTVKTTGLFEVQTYETVHQMVSTVTARVAKNLSLISLLRGVFPSGSITGAPKVRTMELIRDLETEPRGVYTGALGYVGPDGSLGLNVPIRTLALWPDGQGEMGVGSGIVSDSDPEAEYAECRLKGQFFTRGFTEFSLLESLLFDNGYGQLAKHLVRLGKSAATLGFSVDLPQLQRDLLRQAAALSAPTKVRVVLAKSGHYTIESLVLDSLGNEEKKVMVAPQPIRPAQHVLPQHKTSRRAFYQAMYATYRRHGYYDVLFVNEQGEITEGTFNNVFIRVGAAWYTPPVACGVLPGIQRQCLLESSDIEATEKVLSVEDLHQADAIYLTNAVRGVVQVTLDPPWKEPLWCV</sequence>
<dbReference type="GO" id="GO:0046820">
    <property type="term" value="F:4-amino-4-deoxychorismate synthase activity"/>
    <property type="evidence" value="ECO:0007669"/>
    <property type="project" value="UniProtKB-EC"/>
</dbReference>
<dbReference type="InterPro" id="IPR019999">
    <property type="entry name" value="Anth_synth_I-like"/>
</dbReference>
<dbReference type="InterPro" id="IPR005802">
    <property type="entry name" value="ADC_synth_comp_1"/>
</dbReference>
<accession>A0A7Y0AD71</accession>
<dbReference type="InterPro" id="IPR043132">
    <property type="entry name" value="BCAT-like_C"/>
</dbReference>
<evidence type="ECO:0000313" key="2">
    <source>
        <dbReference type="EMBL" id="NML65169.1"/>
    </source>
</evidence>
<dbReference type="Pfam" id="PF01063">
    <property type="entry name" value="Aminotran_4"/>
    <property type="match status" value="1"/>
</dbReference>
<dbReference type="InterPro" id="IPR043131">
    <property type="entry name" value="BCAT-like_N"/>
</dbReference>
<reference evidence="2 3" key="1">
    <citation type="submission" date="2020-04" db="EMBL/GenBank/DDBJ databases">
        <title>Hymenobacter polaris sp. nov., isolated from Arctic soil.</title>
        <authorList>
            <person name="Dahal R.H."/>
        </authorList>
    </citation>
    <scope>NUCLEOTIDE SEQUENCE [LARGE SCALE GENOMIC DNA]</scope>
    <source>
        <strain evidence="2 3">RP-2-7</strain>
    </source>
</reference>
<dbReference type="PANTHER" id="PTHR11236:SF50">
    <property type="entry name" value="AMINODEOXYCHORISMATE SYNTHASE COMPONENT 1"/>
    <property type="match status" value="1"/>
</dbReference>
<name>A0A7Y0AD71_9BACT</name>
<dbReference type="Gene3D" id="3.60.120.10">
    <property type="entry name" value="Anthranilate synthase"/>
    <property type="match status" value="1"/>
</dbReference>